<sequence length="139" mass="14676">AILGALSQVIPERVVAASNGATTAIIFGGTKALSGRDFVYIEALGGGMGGRASKDGMDGVQVHITNTSNLPIESMEMEYPLRVLRYELVPDTGGPGKYRGGLSIRKDIQALKPVLFSAHSDRHRIPPWGLKNKLSGGCG</sequence>
<comment type="caution">
    <text evidence="2">The sequence shown here is derived from an EMBL/GenBank/DDBJ whole genome shotgun (WGS) entry which is preliminary data.</text>
</comment>
<dbReference type="InterPro" id="IPR003692">
    <property type="entry name" value="Hydantoinase_B"/>
</dbReference>
<dbReference type="EMBL" id="BARU01014740">
    <property type="protein sequence ID" value="GAH36246.1"/>
    <property type="molecule type" value="Genomic_DNA"/>
</dbReference>
<dbReference type="InterPro" id="IPR045079">
    <property type="entry name" value="Oxoprolinase-like"/>
</dbReference>
<dbReference type="GO" id="GO:0006749">
    <property type="term" value="P:glutathione metabolic process"/>
    <property type="evidence" value="ECO:0007669"/>
    <property type="project" value="TreeGrafter"/>
</dbReference>
<dbReference type="AlphaFoldDB" id="X1ES74"/>
<name>X1ES74_9ZZZZ</name>
<feature type="non-terminal residue" evidence="2">
    <location>
        <position position="139"/>
    </location>
</feature>
<evidence type="ECO:0000259" key="1">
    <source>
        <dbReference type="Pfam" id="PF02538"/>
    </source>
</evidence>
<dbReference type="GO" id="GO:0017168">
    <property type="term" value="F:5-oxoprolinase (ATP-hydrolyzing) activity"/>
    <property type="evidence" value="ECO:0007669"/>
    <property type="project" value="TreeGrafter"/>
</dbReference>
<reference evidence="2" key="1">
    <citation type="journal article" date="2014" name="Front. Microbiol.">
        <title>High frequency of phylogenetically diverse reductive dehalogenase-homologous genes in deep subseafloor sedimentary metagenomes.</title>
        <authorList>
            <person name="Kawai M."/>
            <person name="Futagami T."/>
            <person name="Toyoda A."/>
            <person name="Takaki Y."/>
            <person name="Nishi S."/>
            <person name="Hori S."/>
            <person name="Arai W."/>
            <person name="Tsubouchi T."/>
            <person name="Morono Y."/>
            <person name="Uchiyama I."/>
            <person name="Ito T."/>
            <person name="Fujiyama A."/>
            <person name="Inagaki F."/>
            <person name="Takami H."/>
        </authorList>
    </citation>
    <scope>NUCLEOTIDE SEQUENCE</scope>
    <source>
        <strain evidence="2">Expedition CK06-06</strain>
    </source>
</reference>
<evidence type="ECO:0000313" key="2">
    <source>
        <dbReference type="EMBL" id="GAH36246.1"/>
    </source>
</evidence>
<dbReference type="PANTHER" id="PTHR11365:SF23">
    <property type="entry name" value="HYPOTHETICAL 5-OXOPROLINASE (EUROFUNG)-RELATED"/>
    <property type="match status" value="1"/>
</dbReference>
<feature type="domain" description="Hydantoinase B/oxoprolinase" evidence="1">
    <location>
        <begin position="1"/>
        <end position="136"/>
    </location>
</feature>
<proteinExistence type="predicted"/>
<dbReference type="PANTHER" id="PTHR11365">
    <property type="entry name" value="5-OXOPROLINASE RELATED"/>
    <property type="match status" value="1"/>
</dbReference>
<gene>
    <name evidence="2" type="ORF">S03H2_25825</name>
</gene>
<dbReference type="Pfam" id="PF02538">
    <property type="entry name" value="Hydantoinase_B"/>
    <property type="match status" value="1"/>
</dbReference>
<dbReference type="GO" id="GO:0005829">
    <property type="term" value="C:cytosol"/>
    <property type="evidence" value="ECO:0007669"/>
    <property type="project" value="TreeGrafter"/>
</dbReference>
<protein>
    <recommendedName>
        <fullName evidence="1">Hydantoinase B/oxoprolinase domain-containing protein</fullName>
    </recommendedName>
</protein>
<accession>X1ES74</accession>
<feature type="non-terminal residue" evidence="2">
    <location>
        <position position="1"/>
    </location>
</feature>
<organism evidence="2">
    <name type="scientific">marine sediment metagenome</name>
    <dbReference type="NCBI Taxonomy" id="412755"/>
    <lineage>
        <taxon>unclassified sequences</taxon>
        <taxon>metagenomes</taxon>
        <taxon>ecological metagenomes</taxon>
    </lineage>
</organism>